<evidence type="ECO:0000313" key="1">
    <source>
        <dbReference type="EMBL" id="KAJ8403520.1"/>
    </source>
</evidence>
<accession>A0AAD7SIZ8</accession>
<reference evidence="1" key="1">
    <citation type="journal article" date="2023" name="Science">
        <title>Genome structures resolve the early diversification of teleost fishes.</title>
        <authorList>
            <person name="Parey E."/>
            <person name="Louis A."/>
            <person name="Montfort J."/>
            <person name="Bouchez O."/>
            <person name="Roques C."/>
            <person name="Iampietro C."/>
            <person name="Lluch J."/>
            <person name="Castinel A."/>
            <person name="Donnadieu C."/>
            <person name="Desvignes T."/>
            <person name="Floi Bucao C."/>
            <person name="Jouanno E."/>
            <person name="Wen M."/>
            <person name="Mejri S."/>
            <person name="Dirks R."/>
            <person name="Jansen H."/>
            <person name="Henkel C."/>
            <person name="Chen W.J."/>
            <person name="Zahm M."/>
            <person name="Cabau C."/>
            <person name="Klopp C."/>
            <person name="Thompson A.W."/>
            <person name="Robinson-Rechavi M."/>
            <person name="Braasch I."/>
            <person name="Lecointre G."/>
            <person name="Bobe J."/>
            <person name="Postlethwait J.H."/>
            <person name="Berthelot C."/>
            <person name="Roest Crollius H."/>
            <person name="Guiguen Y."/>
        </authorList>
    </citation>
    <scope>NUCLEOTIDE SEQUENCE</scope>
    <source>
        <strain evidence="1">NC1722</strain>
    </source>
</reference>
<dbReference type="EMBL" id="JAINUG010000058">
    <property type="protein sequence ID" value="KAJ8403520.1"/>
    <property type="molecule type" value="Genomic_DNA"/>
</dbReference>
<organism evidence="1 2">
    <name type="scientific">Aldrovandia affinis</name>
    <dbReference type="NCBI Taxonomy" id="143900"/>
    <lineage>
        <taxon>Eukaryota</taxon>
        <taxon>Metazoa</taxon>
        <taxon>Chordata</taxon>
        <taxon>Craniata</taxon>
        <taxon>Vertebrata</taxon>
        <taxon>Euteleostomi</taxon>
        <taxon>Actinopterygii</taxon>
        <taxon>Neopterygii</taxon>
        <taxon>Teleostei</taxon>
        <taxon>Notacanthiformes</taxon>
        <taxon>Halosauridae</taxon>
        <taxon>Aldrovandia</taxon>
    </lineage>
</organism>
<dbReference type="AlphaFoldDB" id="A0AAD7SIZ8"/>
<comment type="caution">
    <text evidence="1">The sequence shown here is derived from an EMBL/GenBank/DDBJ whole genome shotgun (WGS) entry which is preliminary data.</text>
</comment>
<proteinExistence type="predicted"/>
<evidence type="ECO:0000313" key="2">
    <source>
        <dbReference type="Proteomes" id="UP001221898"/>
    </source>
</evidence>
<dbReference type="Proteomes" id="UP001221898">
    <property type="component" value="Unassembled WGS sequence"/>
</dbReference>
<name>A0AAD7SIZ8_9TELE</name>
<gene>
    <name evidence="1" type="ORF">AAFF_G00352920</name>
</gene>
<sequence>MRGHTRSLSFLRSSRSYGTGVGHLGRQCGATWVCASTVGSSTTETCLEVERIADCLHFCTTHLKETVLAIKKRNTVELCRLLCAQSYVGTVTRVMAEGMKTKTCAAV</sequence>
<keyword evidence="2" id="KW-1185">Reference proteome</keyword>
<protein>
    <submittedName>
        <fullName evidence="1">Uncharacterized protein</fullName>
    </submittedName>
</protein>